<organism evidence="8 9">
    <name type="scientific">Pachysolen tannophilus NRRL Y-2460</name>
    <dbReference type="NCBI Taxonomy" id="669874"/>
    <lineage>
        <taxon>Eukaryota</taxon>
        <taxon>Fungi</taxon>
        <taxon>Dikarya</taxon>
        <taxon>Ascomycota</taxon>
        <taxon>Saccharomycotina</taxon>
        <taxon>Pichiomycetes</taxon>
        <taxon>Pachysolenaceae</taxon>
        <taxon>Pachysolen</taxon>
    </lineage>
</organism>
<comment type="subcellular location">
    <subcellularLocation>
        <location evidence="1">Membrane</location>
        <topology evidence="1">Multi-pass membrane protein</topology>
    </subcellularLocation>
</comment>
<dbReference type="InterPro" id="IPR011701">
    <property type="entry name" value="MFS"/>
</dbReference>
<dbReference type="InterPro" id="IPR036259">
    <property type="entry name" value="MFS_trans_sf"/>
</dbReference>
<accession>A0A1E4TVG4</accession>
<dbReference type="GO" id="GO:0090518">
    <property type="term" value="P:L-arginine transmembrane import into vacuole"/>
    <property type="evidence" value="ECO:0007669"/>
    <property type="project" value="EnsemblFungi"/>
</dbReference>
<dbReference type="OrthoDB" id="6770063at2759"/>
<evidence type="ECO:0000256" key="2">
    <source>
        <dbReference type="ARBA" id="ARBA00008335"/>
    </source>
</evidence>
<feature type="transmembrane region" description="Helical" evidence="6">
    <location>
        <begin position="317"/>
        <end position="339"/>
    </location>
</feature>
<feature type="transmembrane region" description="Helical" evidence="6">
    <location>
        <begin position="120"/>
        <end position="144"/>
    </location>
</feature>
<comment type="similarity">
    <text evidence="2">Belongs to the major facilitator superfamily.</text>
</comment>
<evidence type="ECO:0000256" key="6">
    <source>
        <dbReference type="SAM" id="Phobius"/>
    </source>
</evidence>
<evidence type="ECO:0000313" key="8">
    <source>
        <dbReference type="EMBL" id="ODV95719.1"/>
    </source>
</evidence>
<evidence type="ECO:0000256" key="5">
    <source>
        <dbReference type="ARBA" id="ARBA00023136"/>
    </source>
</evidence>
<protein>
    <recommendedName>
        <fullName evidence="7">Major facilitator superfamily (MFS) profile domain-containing protein</fullName>
    </recommendedName>
</protein>
<dbReference type="Proteomes" id="UP000094236">
    <property type="component" value="Unassembled WGS sequence"/>
</dbReference>
<feature type="transmembrane region" description="Helical" evidence="6">
    <location>
        <begin position="184"/>
        <end position="205"/>
    </location>
</feature>
<dbReference type="STRING" id="669874.A0A1E4TVG4"/>
<reference evidence="9" key="1">
    <citation type="submission" date="2016-05" db="EMBL/GenBank/DDBJ databases">
        <title>Comparative genomics of biotechnologically important yeasts.</title>
        <authorList>
            <consortium name="DOE Joint Genome Institute"/>
            <person name="Riley R."/>
            <person name="Haridas S."/>
            <person name="Wolfe K.H."/>
            <person name="Lopes M.R."/>
            <person name="Hittinger C.T."/>
            <person name="Goker M."/>
            <person name="Salamov A."/>
            <person name="Wisecaver J."/>
            <person name="Long T.M."/>
            <person name="Aerts A.L."/>
            <person name="Barry K."/>
            <person name="Choi C."/>
            <person name="Clum A."/>
            <person name="Coughlan A.Y."/>
            <person name="Deshpande S."/>
            <person name="Douglass A.P."/>
            <person name="Hanson S.J."/>
            <person name="Klenk H.-P."/>
            <person name="Labutti K."/>
            <person name="Lapidus A."/>
            <person name="Lindquist E."/>
            <person name="Lipzen A."/>
            <person name="Meier-Kolthoff J.P."/>
            <person name="Ohm R.A."/>
            <person name="Otillar R.P."/>
            <person name="Pangilinan J."/>
            <person name="Peng Y."/>
            <person name="Rokas A."/>
            <person name="Rosa C.A."/>
            <person name="Scheuner C."/>
            <person name="Sibirny A.A."/>
            <person name="Slot J.C."/>
            <person name="Stielow J.B."/>
            <person name="Sun H."/>
            <person name="Kurtzman C.P."/>
            <person name="Blackwell M."/>
            <person name="Grigoriev I.V."/>
            <person name="Jeffries T.W."/>
        </authorList>
    </citation>
    <scope>NUCLEOTIDE SEQUENCE [LARGE SCALE GENOMIC DNA]</scope>
    <source>
        <strain evidence="9">NRRL Y-2460</strain>
    </source>
</reference>
<dbReference type="PANTHER" id="PTHR23501:SF81">
    <property type="entry name" value="VACUOLAR BASIC AMINO ACID TRANSPORTER 2"/>
    <property type="match status" value="1"/>
</dbReference>
<dbReference type="GO" id="GO:0090517">
    <property type="term" value="P:L-lysine transmembrane import into vacuole"/>
    <property type="evidence" value="ECO:0007669"/>
    <property type="project" value="EnsemblFungi"/>
</dbReference>
<keyword evidence="5 6" id="KW-0472">Membrane</keyword>
<dbReference type="Pfam" id="PF07690">
    <property type="entry name" value="MFS_1"/>
    <property type="match status" value="1"/>
</dbReference>
<dbReference type="Gene3D" id="1.20.1250.20">
    <property type="entry name" value="MFS general substrate transporter like domains"/>
    <property type="match status" value="1"/>
</dbReference>
<feature type="transmembrane region" description="Helical" evidence="6">
    <location>
        <begin position="280"/>
        <end position="297"/>
    </location>
</feature>
<dbReference type="EMBL" id="KV454014">
    <property type="protein sequence ID" value="ODV95719.1"/>
    <property type="molecule type" value="Genomic_DNA"/>
</dbReference>
<dbReference type="PROSITE" id="PS50850">
    <property type="entry name" value="MFS"/>
    <property type="match status" value="1"/>
</dbReference>
<keyword evidence="9" id="KW-1185">Reference proteome</keyword>
<feature type="transmembrane region" description="Helical" evidence="6">
    <location>
        <begin position="452"/>
        <end position="474"/>
    </location>
</feature>
<evidence type="ECO:0000256" key="4">
    <source>
        <dbReference type="ARBA" id="ARBA00022989"/>
    </source>
</evidence>
<gene>
    <name evidence="8" type="ORF">PACTADRAFT_85762</name>
</gene>
<dbReference type="GO" id="GO:0090513">
    <property type="term" value="P:L-histidine transmembrane import into vacuole"/>
    <property type="evidence" value="ECO:0007669"/>
    <property type="project" value="EnsemblFungi"/>
</dbReference>
<dbReference type="GO" id="GO:0015174">
    <property type="term" value="F:basic amino acid transmembrane transporter activity"/>
    <property type="evidence" value="ECO:0007669"/>
    <property type="project" value="EnsemblFungi"/>
</dbReference>
<proteinExistence type="inferred from homology"/>
<dbReference type="GO" id="GO:0110101">
    <property type="term" value="P:L-valine transmembrane import into vacuole"/>
    <property type="evidence" value="ECO:0007669"/>
    <property type="project" value="EnsemblFungi"/>
</dbReference>
<keyword evidence="4 6" id="KW-1133">Transmembrane helix</keyword>
<evidence type="ECO:0000256" key="1">
    <source>
        <dbReference type="ARBA" id="ARBA00004141"/>
    </source>
</evidence>
<dbReference type="GO" id="GO:1990591">
    <property type="term" value="P:asparagine transmembrane import into vacuole"/>
    <property type="evidence" value="ECO:0007669"/>
    <property type="project" value="EnsemblFungi"/>
</dbReference>
<name>A0A1E4TVG4_PACTA</name>
<feature type="transmembrane region" description="Helical" evidence="6">
    <location>
        <begin position="359"/>
        <end position="378"/>
    </location>
</feature>
<keyword evidence="3 6" id="KW-0812">Transmembrane</keyword>
<feature type="transmembrane region" description="Helical" evidence="6">
    <location>
        <begin position="531"/>
        <end position="550"/>
    </location>
</feature>
<dbReference type="GO" id="GO:0000329">
    <property type="term" value="C:fungal-type vacuole membrane"/>
    <property type="evidence" value="ECO:0007669"/>
    <property type="project" value="EnsemblFungi"/>
</dbReference>
<feature type="transmembrane region" description="Helical" evidence="6">
    <location>
        <begin position="411"/>
        <end position="440"/>
    </location>
</feature>
<dbReference type="AlphaFoldDB" id="A0A1E4TVG4"/>
<dbReference type="SUPFAM" id="SSF103473">
    <property type="entry name" value="MFS general substrate transporter"/>
    <property type="match status" value="1"/>
</dbReference>
<feature type="transmembrane region" description="Helical" evidence="6">
    <location>
        <begin position="385"/>
        <end position="405"/>
    </location>
</feature>
<feature type="transmembrane region" description="Helical" evidence="6">
    <location>
        <begin position="211"/>
        <end position="229"/>
    </location>
</feature>
<evidence type="ECO:0000259" key="7">
    <source>
        <dbReference type="PROSITE" id="PS50850"/>
    </source>
</evidence>
<dbReference type="InterPro" id="IPR020846">
    <property type="entry name" value="MFS_dom"/>
</dbReference>
<evidence type="ECO:0000313" key="9">
    <source>
        <dbReference type="Proteomes" id="UP000094236"/>
    </source>
</evidence>
<feature type="transmembrane region" description="Helical" evidence="6">
    <location>
        <begin position="150"/>
        <end position="172"/>
    </location>
</feature>
<feature type="domain" description="Major facilitator superfamily (MFS) profile" evidence="7">
    <location>
        <begin position="56"/>
        <end position="517"/>
    </location>
</feature>
<feature type="transmembrane region" description="Helical" evidence="6">
    <location>
        <begin position="249"/>
        <end position="268"/>
    </location>
</feature>
<evidence type="ECO:0000256" key="3">
    <source>
        <dbReference type="ARBA" id="ARBA00022692"/>
    </source>
</evidence>
<sequence length="559" mass="60969">MGTINQDETTSLLSRSTKVDCRTQCDENNSEFFDESLVPSSPPISIFSLVPNLIWIEISLFSNVFLSGFDTTVTASTYETIGGEFSAADRASWITSSYLITFTSFQPLYGSFSDILGRRWCVLAATSIFGLGCLGCAISPNILILDIMRAITGVGGGGLISLSTIVNSDIIAPKQRGIFQAFQNLLLGLGAICGASFGGLISDYIGWRWCFILQVPIAFLAIFIGYLYIENQPEFHQDDFHSVNLTAKIDFKGSILLVSSLVLQLLVLNFGGNEYSWTDPRLTALMGLSLIVSIWFLKTEGETKASPIIPLELLNGAFSYILLGIGVLAGISNYAYLFIAPLLFQVVIDDSAAAAGLRLALPSLFTPIGGLSTGYFMSKYNCLPHLVRTGSLTMLLGNALVLLIHGKTPSYLISLYLAFINLGQGIIFPSSLFSFIYAFPKDRQASSTSTAYALRSIGSVWGIAVSSAIVQYTLRSKLFSELARLNYISKEEISKITTGVIKDIGYIKLLPAEIQKPVVGVYEVALKRAQLLPIICCFLSLILCFLRDIFKPKTQTGFR</sequence>
<dbReference type="Gene3D" id="1.20.1720.10">
    <property type="entry name" value="Multidrug resistance protein D"/>
    <property type="match status" value="1"/>
</dbReference>
<dbReference type="PANTHER" id="PTHR23501">
    <property type="entry name" value="MAJOR FACILITATOR SUPERFAMILY"/>
    <property type="match status" value="1"/>
</dbReference>